<dbReference type="KEGG" id="cmp:Cha6605_3441"/>
<dbReference type="OrthoDB" id="482201at2"/>
<dbReference type="eggNOG" id="ENOG502Z9P3">
    <property type="taxonomic scope" value="Bacteria"/>
</dbReference>
<dbReference type="STRING" id="1173020.Cha6605_3441"/>
<evidence type="ECO:0000313" key="3">
    <source>
        <dbReference type="Proteomes" id="UP000010366"/>
    </source>
</evidence>
<dbReference type="PATRIC" id="fig|1173020.3.peg.3951"/>
<dbReference type="HOGENOM" id="CLU_095691_0_0_3"/>
<keyword evidence="3" id="KW-1185">Reference proteome</keyword>
<accession>K9UIF7</accession>
<dbReference type="Pfam" id="PF18299">
    <property type="entry name" value="R2K_2"/>
    <property type="match status" value="1"/>
</dbReference>
<dbReference type="SUPFAM" id="SSF56059">
    <property type="entry name" value="Glutathione synthetase ATP-binding domain-like"/>
    <property type="match status" value="1"/>
</dbReference>
<evidence type="ECO:0000313" key="2">
    <source>
        <dbReference type="EMBL" id="AFY94433.1"/>
    </source>
</evidence>
<dbReference type="RefSeq" id="WP_015160563.1">
    <property type="nucleotide sequence ID" value="NC_019697.1"/>
</dbReference>
<organism evidence="2 3">
    <name type="scientific">Chamaesiphon minutus (strain ATCC 27169 / PCC 6605)</name>
    <dbReference type="NCBI Taxonomy" id="1173020"/>
    <lineage>
        <taxon>Bacteria</taxon>
        <taxon>Bacillati</taxon>
        <taxon>Cyanobacteriota</taxon>
        <taxon>Cyanophyceae</taxon>
        <taxon>Gomontiellales</taxon>
        <taxon>Chamaesiphonaceae</taxon>
        <taxon>Chamaesiphon</taxon>
    </lineage>
</organism>
<name>K9UIF7_CHAP6</name>
<gene>
    <name evidence="2" type="ORF">Cha6605_3441</name>
</gene>
<dbReference type="EMBL" id="CP003600">
    <property type="protein sequence ID" value="AFY94433.1"/>
    <property type="molecule type" value="Genomic_DNA"/>
</dbReference>
<evidence type="ECO:0000259" key="1">
    <source>
        <dbReference type="Pfam" id="PF18299"/>
    </source>
</evidence>
<protein>
    <recommendedName>
        <fullName evidence="1">ATP-grasp domain-containing protein</fullName>
    </recommendedName>
</protein>
<dbReference type="AlphaFoldDB" id="K9UIF7"/>
<dbReference type="InterPro" id="IPR041261">
    <property type="entry name" value="R2K_2"/>
</dbReference>
<sequence>MKVYILKDKYGEFANPNCAIAYDGFRQMGWEIVPFRQSDNPLLPDLMPDDVVVGFIETVQTALLKLKLTLPDAVNYPDELADFLGRKVWQSRINYIAKHPELWGVFIKPVTSPKKFKGRLLSSPKDLISCGDEFEDTEIWCSESVKFLAEWRCFVRYGEILGVKSYAGDWRVHFDPQVIEKAIAAYTSAPAGYAADFGVTDKGETLLIEVNDGYSIGAYGLFPPDYARLLASRWAQITGSKDYSIY</sequence>
<reference evidence="2 3" key="1">
    <citation type="submission" date="2012-05" db="EMBL/GenBank/DDBJ databases">
        <title>Finished chromosome of genome of Chamaesiphon sp. PCC 6605.</title>
        <authorList>
            <consortium name="US DOE Joint Genome Institute"/>
            <person name="Gugger M."/>
            <person name="Coursin T."/>
            <person name="Rippka R."/>
            <person name="Tandeau De Marsac N."/>
            <person name="Huntemann M."/>
            <person name="Wei C.-L."/>
            <person name="Han J."/>
            <person name="Detter J.C."/>
            <person name="Han C."/>
            <person name="Tapia R."/>
            <person name="Chen A."/>
            <person name="Kyrpides N."/>
            <person name="Mavromatis K."/>
            <person name="Markowitz V."/>
            <person name="Szeto E."/>
            <person name="Ivanova N."/>
            <person name="Pagani I."/>
            <person name="Pati A."/>
            <person name="Goodwin L."/>
            <person name="Nordberg H.P."/>
            <person name="Cantor M.N."/>
            <person name="Hua S.X."/>
            <person name="Woyke T."/>
            <person name="Kerfeld C.A."/>
        </authorList>
    </citation>
    <scope>NUCLEOTIDE SEQUENCE [LARGE SCALE GENOMIC DNA]</scope>
    <source>
        <strain evidence="3">ATCC 27169 / PCC 6605</strain>
    </source>
</reference>
<dbReference type="Proteomes" id="UP000010366">
    <property type="component" value="Chromosome"/>
</dbReference>
<feature type="domain" description="ATP-grasp" evidence="1">
    <location>
        <begin position="83"/>
        <end position="228"/>
    </location>
</feature>
<proteinExistence type="predicted"/>